<reference evidence="2 3" key="1">
    <citation type="submission" date="2014-12" db="EMBL/GenBank/DDBJ databases">
        <title>Frankia sp. BMG5.1 draft genome.</title>
        <authorList>
            <person name="Gtari M."/>
            <person name="Ghodhbane-Gtari F."/>
            <person name="Nouioui I."/>
            <person name="Ktari A."/>
            <person name="Hezbri K."/>
            <person name="Mimouni W."/>
            <person name="Sbissi I."/>
            <person name="Ayari A."/>
            <person name="Yamanaka T."/>
            <person name="Normand P."/>
            <person name="Tisa L.S."/>
            <person name="Boudabous A."/>
        </authorList>
    </citation>
    <scope>NUCLEOTIDE SEQUENCE [LARGE SCALE GENOMIC DNA]</scope>
    <source>
        <strain evidence="2 3">BMG5.1</strain>
    </source>
</reference>
<evidence type="ECO:0000313" key="2">
    <source>
        <dbReference type="EMBL" id="KLL09787.1"/>
    </source>
</evidence>
<sequence length="107" mass="11909">MAVLDDRKIEGYAMNPDHPVGRNKYRVIRSATGLDVGDVAEIRRQVLDGVRHGEPILGKRDEYGRRWSVDILLTGPSGTIVVRSGWIVETGSDVPRLTTILFLPRKG</sequence>
<organism evidence="2 3">
    <name type="scientific">Protofrankia coriariae</name>
    <dbReference type="NCBI Taxonomy" id="1562887"/>
    <lineage>
        <taxon>Bacteria</taxon>
        <taxon>Bacillati</taxon>
        <taxon>Actinomycetota</taxon>
        <taxon>Actinomycetes</taxon>
        <taxon>Frankiales</taxon>
        <taxon>Frankiaceae</taxon>
        <taxon>Protofrankia</taxon>
    </lineage>
</organism>
<proteinExistence type="predicted"/>
<feature type="domain" description="DUF6883" evidence="1">
    <location>
        <begin position="2"/>
        <end position="100"/>
    </location>
</feature>
<dbReference type="InterPro" id="IPR049250">
    <property type="entry name" value="DUF6883"/>
</dbReference>
<name>A0ABR5EZ89_9ACTN</name>
<accession>A0ABR5EZ89</accession>
<evidence type="ECO:0000259" key="1">
    <source>
        <dbReference type="Pfam" id="PF21814"/>
    </source>
</evidence>
<gene>
    <name evidence="2" type="ORF">FrCorBMG51_22535</name>
</gene>
<dbReference type="Proteomes" id="UP000035425">
    <property type="component" value="Unassembled WGS sequence"/>
</dbReference>
<dbReference type="EMBL" id="JWIO01000059">
    <property type="protein sequence ID" value="KLL09787.1"/>
    <property type="molecule type" value="Genomic_DNA"/>
</dbReference>
<comment type="caution">
    <text evidence="2">The sequence shown here is derived from an EMBL/GenBank/DDBJ whole genome shotgun (WGS) entry which is preliminary data.</text>
</comment>
<protein>
    <recommendedName>
        <fullName evidence="1">DUF6883 domain-containing protein</fullName>
    </recommendedName>
</protein>
<dbReference type="Pfam" id="PF21814">
    <property type="entry name" value="DUF6883"/>
    <property type="match status" value="1"/>
</dbReference>
<evidence type="ECO:0000313" key="3">
    <source>
        <dbReference type="Proteomes" id="UP000035425"/>
    </source>
</evidence>
<keyword evidence="3" id="KW-1185">Reference proteome</keyword>